<dbReference type="Proteomes" id="UP000008076">
    <property type="component" value="Unassembled WGS sequence"/>
</dbReference>
<organism evidence="3">
    <name type="scientific">Entamoeba dispar (strain ATCC PRA-260 / SAW760)</name>
    <dbReference type="NCBI Taxonomy" id="370354"/>
    <lineage>
        <taxon>Eukaryota</taxon>
        <taxon>Amoebozoa</taxon>
        <taxon>Evosea</taxon>
        <taxon>Archamoebae</taxon>
        <taxon>Mastigamoebida</taxon>
        <taxon>Entamoebidae</taxon>
        <taxon>Entamoeba</taxon>
    </lineage>
</organism>
<gene>
    <name evidence="2" type="ORF">EDI_113510</name>
</gene>
<dbReference type="EMBL" id="DS549244">
    <property type="protein sequence ID" value="EDR26275.1"/>
    <property type="molecule type" value="Genomic_DNA"/>
</dbReference>
<evidence type="ECO:0000313" key="3">
    <source>
        <dbReference type="Proteomes" id="UP000008076"/>
    </source>
</evidence>
<reference evidence="3" key="1">
    <citation type="submission" date="2007-12" db="EMBL/GenBank/DDBJ databases">
        <title>Annotation of Entamoeba dispar SAW760.</title>
        <authorList>
            <person name="Lorenzi H."/>
            <person name="Inman J."/>
            <person name="Schobel S."/>
            <person name="Amedeo P."/>
            <person name="Caler E."/>
        </authorList>
    </citation>
    <scope>NUCLEOTIDE SEQUENCE [LARGE SCALE GENOMIC DNA]</scope>
    <source>
        <strain evidence="3">ATCC PRA-260 / SAW760</strain>
    </source>
</reference>
<evidence type="ECO:0000256" key="1">
    <source>
        <dbReference type="SAM" id="Phobius"/>
    </source>
</evidence>
<keyword evidence="1" id="KW-0472">Membrane</keyword>
<dbReference type="GeneID" id="5882479"/>
<dbReference type="KEGG" id="edi:EDI_113510"/>
<dbReference type="RefSeq" id="XP_001737440.1">
    <property type="nucleotide sequence ID" value="XM_001737388.1"/>
</dbReference>
<keyword evidence="3" id="KW-1185">Reference proteome</keyword>
<accession>B0EGS1</accession>
<evidence type="ECO:0000313" key="2">
    <source>
        <dbReference type="EMBL" id="EDR26275.1"/>
    </source>
</evidence>
<keyword evidence="1" id="KW-1133">Transmembrane helix</keyword>
<sequence>MDTSEHQFTEIQKEYQNALVKVYLLSKDQTLSQHHLRICLEEINKLISDIISIRRKQEQINQQNQIIKVHQERVKKILVNLKDNLTTKEVKEINKIKEKYENFINMTSTKIEFTEVSIQLEQQYYLSIISILQQQNEIKSMVCFLYPLIIKFILFYFVLFIK</sequence>
<proteinExistence type="predicted"/>
<protein>
    <submittedName>
        <fullName evidence="2">Uncharacterized protein</fullName>
    </submittedName>
</protein>
<keyword evidence="1" id="KW-0812">Transmembrane</keyword>
<dbReference type="AlphaFoldDB" id="B0EGS1"/>
<name>B0EGS1_ENTDS</name>
<feature type="transmembrane region" description="Helical" evidence="1">
    <location>
        <begin position="144"/>
        <end position="161"/>
    </location>
</feature>
<dbReference type="OrthoDB" id="32236at2759"/>
<dbReference type="eggNOG" id="ENOG502RH5R">
    <property type="taxonomic scope" value="Eukaryota"/>
</dbReference>